<dbReference type="PANTHER" id="PTHR40128">
    <property type="entry name" value="EXPRESSED PROTEIN"/>
    <property type="match status" value="1"/>
</dbReference>
<dbReference type="GO" id="GO:0051213">
    <property type="term" value="F:dioxygenase activity"/>
    <property type="evidence" value="ECO:0007669"/>
    <property type="project" value="UniProtKB-KW"/>
</dbReference>
<evidence type="ECO:0000313" key="1">
    <source>
        <dbReference type="EMBL" id="MFB5190627.1"/>
    </source>
</evidence>
<dbReference type="EMBL" id="JBDXSU010000006">
    <property type="protein sequence ID" value="MFB5190627.1"/>
    <property type="molecule type" value="Genomic_DNA"/>
</dbReference>
<sequence>MMKVRIGQRELEMGGRYLTELRDANDILDDVGALRKRLQEDGYLLIRGFHDREAVLRARLEVLERLHEQGKLSAGHPLEDGVIGPANKGFMSQGLNLDMPRLLEVVNSPRVMTFFDQFLDGPALTYDVKWLRAVPQNEFSGAHYDIVYMGRGTKNVYTTWTPIGDVSYDMGGLALCLGSQHFAKIRNTYGQMDVDRDNVVGWFSNDPIEIVDKFGGQWATAEFRAGDAIIFGMYIMHGSATNTTSRYRISVDTRYQLASEPVDERWYGEKPKMHYAWNKGKTVSMEDARERWGV</sequence>
<keyword evidence="1" id="KW-0223">Dioxygenase</keyword>
<accession>A0ABV5AEC3</accession>
<keyword evidence="1" id="KW-0560">Oxidoreductase</keyword>
<dbReference type="Pfam" id="PF05721">
    <property type="entry name" value="PhyH"/>
    <property type="match status" value="1"/>
</dbReference>
<gene>
    <name evidence="1" type="ORF">KKP3000_004098</name>
</gene>
<dbReference type="InterPro" id="IPR008775">
    <property type="entry name" value="Phytyl_CoA_dOase-like"/>
</dbReference>
<protein>
    <submittedName>
        <fullName evidence="1">Phytanoyl-CoA dioxygenase family protein</fullName>
    </submittedName>
</protein>
<dbReference type="Proteomes" id="UP001579974">
    <property type="component" value="Unassembled WGS sequence"/>
</dbReference>
<dbReference type="Gene3D" id="2.60.120.620">
    <property type="entry name" value="q2cbj1_9rhob like domain"/>
    <property type="match status" value="1"/>
</dbReference>
<dbReference type="PANTHER" id="PTHR40128:SF1">
    <property type="entry name" value="PHYTANOYL-COA HYDROXYLASE"/>
    <property type="match status" value="1"/>
</dbReference>
<dbReference type="RefSeq" id="WP_275474757.1">
    <property type="nucleotide sequence ID" value="NZ_CP162940.1"/>
</dbReference>
<evidence type="ECO:0000313" key="2">
    <source>
        <dbReference type="Proteomes" id="UP001579974"/>
    </source>
</evidence>
<dbReference type="SUPFAM" id="SSF51197">
    <property type="entry name" value="Clavaminate synthase-like"/>
    <property type="match status" value="1"/>
</dbReference>
<name>A0ABV5AEC3_9BACL</name>
<proteinExistence type="predicted"/>
<organism evidence="1 2">
    <name type="scientific">Alicyclobacillus fastidiosus</name>
    <dbReference type="NCBI Taxonomy" id="392011"/>
    <lineage>
        <taxon>Bacteria</taxon>
        <taxon>Bacillati</taxon>
        <taxon>Bacillota</taxon>
        <taxon>Bacilli</taxon>
        <taxon>Bacillales</taxon>
        <taxon>Alicyclobacillaceae</taxon>
        <taxon>Alicyclobacillus</taxon>
    </lineage>
</organism>
<comment type="caution">
    <text evidence="1">The sequence shown here is derived from an EMBL/GenBank/DDBJ whole genome shotgun (WGS) entry which is preliminary data.</text>
</comment>
<keyword evidence="2" id="KW-1185">Reference proteome</keyword>
<reference evidence="1 2" key="1">
    <citation type="journal article" date="2024" name="Int. J. Mol. Sci.">
        <title>Exploration of Alicyclobacillus spp. Genome in Search of Antibiotic Resistance.</title>
        <authorList>
            <person name="Bucka-Kolendo J."/>
            <person name="Kiousi D.E."/>
            <person name="Dekowska A."/>
            <person name="Mikolajczuk-Szczyrba A."/>
            <person name="Karadedos D.M."/>
            <person name="Michael P."/>
            <person name="Galanis A."/>
            <person name="Sokolowska B."/>
        </authorList>
    </citation>
    <scope>NUCLEOTIDE SEQUENCE [LARGE SCALE GENOMIC DNA]</scope>
    <source>
        <strain evidence="1 2">KKP 3000</strain>
    </source>
</reference>